<feature type="active site" description="Proton acceptor" evidence="6">
    <location>
        <position position="73"/>
    </location>
</feature>
<sequence>MSKIFTTIGLIGRQGMKDVSDTLIAVLDYLQSHQYEVLVEEETAHCFKNRQFTSSAREQLAQKVDLLIVVGGDGSLINAAHSAVKHNTPVLGVNRGRLGFLTDIHPQDLEKKIGEVLNGNYQEEKRFLLNAAITMQLDKQQAGIALNEVVLMPGNVARMIEFSITIDDQFVCAQQADGLIVATPTGSTAYALSGGGPILYPQLEAIVLVPMFPHTLSARPIVVSAKSRIVIHIDTHSTAAPWLSCDGQERISVPIGANISIQKNDKALRLIHPLDYNYFETLRSKLHWHKHNHTK</sequence>
<dbReference type="OrthoDB" id="9774737at2"/>
<dbReference type="Gene3D" id="3.40.50.10330">
    <property type="entry name" value="Probable inorganic polyphosphate/atp-NAD kinase, domain 1"/>
    <property type="match status" value="1"/>
</dbReference>
<dbReference type="AlphaFoldDB" id="A0A1J8NJ77"/>
<dbReference type="Proteomes" id="UP000183924">
    <property type="component" value="Unassembled WGS sequence"/>
</dbReference>
<keyword evidence="6" id="KW-0547">Nucleotide-binding</keyword>
<dbReference type="HAMAP" id="MF_00361">
    <property type="entry name" value="NAD_kinase"/>
    <property type="match status" value="1"/>
</dbReference>
<evidence type="ECO:0000256" key="2">
    <source>
        <dbReference type="ARBA" id="ARBA00022777"/>
    </source>
</evidence>
<feature type="binding site" evidence="6">
    <location>
        <position position="248"/>
    </location>
    <ligand>
        <name>NAD(+)</name>
        <dbReference type="ChEBI" id="CHEBI:57540"/>
    </ligand>
</feature>
<comment type="caution">
    <text evidence="7">The sequence shown here is derived from an EMBL/GenBank/DDBJ whole genome shotgun (WGS) entry which is preliminary data.</text>
</comment>
<evidence type="ECO:0000256" key="1">
    <source>
        <dbReference type="ARBA" id="ARBA00022679"/>
    </source>
</evidence>
<keyword evidence="6" id="KW-0963">Cytoplasm</keyword>
<comment type="subcellular location">
    <subcellularLocation>
        <location evidence="6">Cytoplasm</location>
    </subcellularLocation>
</comment>
<feature type="binding site" evidence="6">
    <location>
        <position position="177"/>
    </location>
    <ligand>
        <name>NAD(+)</name>
        <dbReference type="ChEBI" id="CHEBI:57540"/>
    </ligand>
</feature>
<name>A0A1J8NJ77_9COXI</name>
<dbReference type="GO" id="GO:0003951">
    <property type="term" value="F:NAD+ kinase activity"/>
    <property type="evidence" value="ECO:0007669"/>
    <property type="project" value="UniProtKB-UniRule"/>
</dbReference>
<dbReference type="GO" id="GO:0005737">
    <property type="term" value="C:cytoplasm"/>
    <property type="evidence" value="ECO:0007669"/>
    <property type="project" value="UniProtKB-SubCell"/>
</dbReference>
<dbReference type="EC" id="2.7.1.23" evidence="6"/>
<evidence type="ECO:0000256" key="4">
    <source>
        <dbReference type="ARBA" id="ARBA00023027"/>
    </source>
</evidence>
<evidence type="ECO:0000313" key="7">
    <source>
        <dbReference type="EMBL" id="OIZ94118.1"/>
    </source>
</evidence>
<comment type="catalytic activity">
    <reaction evidence="5 6">
        <text>NAD(+) + ATP = ADP + NADP(+) + H(+)</text>
        <dbReference type="Rhea" id="RHEA:18629"/>
        <dbReference type="ChEBI" id="CHEBI:15378"/>
        <dbReference type="ChEBI" id="CHEBI:30616"/>
        <dbReference type="ChEBI" id="CHEBI:57540"/>
        <dbReference type="ChEBI" id="CHEBI:58349"/>
        <dbReference type="ChEBI" id="CHEBI:456216"/>
        <dbReference type="EC" id="2.7.1.23"/>
    </reaction>
</comment>
<keyword evidence="8" id="KW-1185">Reference proteome</keyword>
<dbReference type="PANTHER" id="PTHR20275:SF0">
    <property type="entry name" value="NAD KINASE"/>
    <property type="match status" value="1"/>
</dbReference>
<reference evidence="7 8" key="1">
    <citation type="submission" date="2016-03" db="EMBL/GenBank/DDBJ databases">
        <title>Comparative genomics of Rickettsiella.</title>
        <authorList>
            <person name="Chandler C."/>
            <person name="Wang Y."/>
        </authorList>
    </citation>
    <scope>NUCLEOTIDE SEQUENCE [LARGE SCALE GENOMIC DNA]</scope>
    <source>
        <strain evidence="7 8">RCFS May 2013</strain>
    </source>
</reference>
<dbReference type="STRING" id="1225476.A1D18_04445"/>
<comment type="cofactor">
    <cofactor evidence="6">
        <name>a divalent metal cation</name>
        <dbReference type="ChEBI" id="CHEBI:60240"/>
    </cofactor>
</comment>
<feature type="binding site" evidence="6">
    <location>
        <begin position="147"/>
        <end position="148"/>
    </location>
    <ligand>
        <name>NAD(+)</name>
        <dbReference type="ChEBI" id="CHEBI:57540"/>
    </ligand>
</feature>
<evidence type="ECO:0000256" key="5">
    <source>
        <dbReference type="ARBA" id="ARBA00047925"/>
    </source>
</evidence>
<keyword evidence="3 6" id="KW-0521">NADP</keyword>
<dbReference type="GO" id="GO:0051287">
    <property type="term" value="F:NAD binding"/>
    <property type="evidence" value="ECO:0007669"/>
    <property type="project" value="UniProtKB-ARBA"/>
</dbReference>
<keyword evidence="2 6" id="KW-0418">Kinase</keyword>
<feature type="binding site" evidence="6">
    <location>
        <begin position="188"/>
        <end position="193"/>
    </location>
    <ligand>
        <name>NAD(+)</name>
        <dbReference type="ChEBI" id="CHEBI:57540"/>
    </ligand>
</feature>
<dbReference type="InterPro" id="IPR017437">
    <property type="entry name" value="ATP-NAD_kinase_PpnK-typ_C"/>
</dbReference>
<organism evidence="7 8">
    <name type="scientific">Candidatus Rickettsiella isopodorum</name>
    <dbReference type="NCBI Taxonomy" id="1225476"/>
    <lineage>
        <taxon>Bacteria</taxon>
        <taxon>Pseudomonadati</taxon>
        <taxon>Pseudomonadota</taxon>
        <taxon>Gammaproteobacteria</taxon>
        <taxon>Legionellales</taxon>
        <taxon>Coxiellaceae</taxon>
        <taxon>Rickettsiella</taxon>
    </lineage>
</organism>
<comment type="caution">
    <text evidence="6">Lacks conserved residue(s) required for the propagation of feature annotation.</text>
</comment>
<dbReference type="GO" id="GO:0019674">
    <property type="term" value="P:NAD+ metabolic process"/>
    <property type="evidence" value="ECO:0007669"/>
    <property type="project" value="InterPro"/>
</dbReference>
<dbReference type="GO" id="GO:0005524">
    <property type="term" value="F:ATP binding"/>
    <property type="evidence" value="ECO:0007669"/>
    <property type="project" value="UniProtKB-KW"/>
</dbReference>
<keyword evidence="1 6" id="KW-0808">Transferase</keyword>
<keyword evidence="6" id="KW-0067">ATP-binding</keyword>
<dbReference type="GO" id="GO:0046872">
    <property type="term" value="F:metal ion binding"/>
    <property type="evidence" value="ECO:0007669"/>
    <property type="project" value="UniProtKB-UniRule"/>
</dbReference>
<proteinExistence type="inferred from homology"/>
<evidence type="ECO:0000313" key="8">
    <source>
        <dbReference type="Proteomes" id="UP000183924"/>
    </source>
</evidence>
<dbReference type="Gene3D" id="2.60.200.30">
    <property type="entry name" value="Probable inorganic polyphosphate/atp-NAD kinase, domain 2"/>
    <property type="match status" value="1"/>
</dbReference>
<dbReference type="PANTHER" id="PTHR20275">
    <property type="entry name" value="NAD KINASE"/>
    <property type="match status" value="1"/>
</dbReference>
<dbReference type="InterPro" id="IPR017438">
    <property type="entry name" value="ATP-NAD_kinase_N"/>
</dbReference>
<dbReference type="EMBL" id="LUKY01000033">
    <property type="protein sequence ID" value="OIZ94118.1"/>
    <property type="molecule type" value="Genomic_DNA"/>
</dbReference>
<dbReference type="NCBIfam" id="NF002306">
    <property type="entry name" value="PRK01231.1"/>
    <property type="match status" value="1"/>
</dbReference>
<dbReference type="GO" id="GO:0006741">
    <property type="term" value="P:NADP+ biosynthetic process"/>
    <property type="evidence" value="ECO:0007669"/>
    <property type="project" value="UniProtKB-UniRule"/>
</dbReference>
<feature type="binding site" evidence="6">
    <location>
        <position position="158"/>
    </location>
    <ligand>
        <name>NAD(+)</name>
        <dbReference type="ChEBI" id="CHEBI:57540"/>
    </ligand>
</feature>
<dbReference type="SUPFAM" id="SSF111331">
    <property type="entry name" value="NAD kinase/diacylglycerol kinase-like"/>
    <property type="match status" value="1"/>
</dbReference>
<dbReference type="InterPro" id="IPR002504">
    <property type="entry name" value="NADK"/>
</dbReference>
<feature type="binding site" evidence="6">
    <location>
        <begin position="73"/>
        <end position="74"/>
    </location>
    <ligand>
        <name>NAD(+)</name>
        <dbReference type="ChEBI" id="CHEBI:57540"/>
    </ligand>
</feature>
<accession>A0A1J8NJ77</accession>
<evidence type="ECO:0000256" key="3">
    <source>
        <dbReference type="ARBA" id="ARBA00022857"/>
    </source>
</evidence>
<evidence type="ECO:0000256" key="6">
    <source>
        <dbReference type="HAMAP-Rule" id="MF_00361"/>
    </source>
</evidence>
<dbReference type="Pfam" id="PF01513">
    <property type="entry name" value="NAD_kinase"/>
    <property type="match status" value="1"/>
</dbReference>
<comment type="function">
    <text evidence="6">Involved in the regulation of the intracellular balance of NAD and NADP, and is a key enzyme in the biosynthesis of NADP. Catalyzes specifically the phosphorylation on 2'-hydroxyl of the adenosine moiety of NAD to yield NADP.</text>
</comment>
<dbReference type="RefSeq" id="WP_071662612.1">
    <property type="nucleotide sequence ID" value="NZ_LUKY01000033.1"/>
</dbReference>
<dbReference type="Pfam" id="PF20143">
    <property type="entry name" value="NAD_kinase_C"/>
    <property type="match status" value="1"/>
</dbReference>
<gene>
    <name evidence="7" type="primary">ppnK</name>
    <name evidence="6" type="synonym">nadK</name>
    <name evidence="7" type="ORF">A1D18_04445</name>
</gene>
<keyword evidence="4 6" id="KW-0520">NAD</keyword>
<comment type="similarity">
    <text evidence="6">Belongs to the NAD kinase family.</text>
</comment>
<protein>
    <recommendedName>
        <fullName evidence="6">NAD kinase</fullName>
        <ecNumber evidence="6">2.7.1.23</ecNumber>
    </recommendedName>
    <alternativeName>
        <fullName evidence="6">ATP-dependent NAD kinase</fullName>
    </alternativeName>
</protein>
<dbReference type="InterPro" id="IPR016064">
    <property type="entry name" value="NAD/diacylglycerol_kinase_sf"/>
</dbReference>